<dbReference type="GO" id="GO:0005789">
    <property type="term" value="C:endoplasmic reticulum membrane"/>
    <property type="evidence" value="ECO:0007669"/>
    <property type="project" value="UniProtKB-SubCell"/>
</dbReference>
<protein>
    <submittedName>
        <fullName evidence="14">Uncharacterized protein</fullName>
    </submittedName>
</protein>
<dbReference type="InterPro" id="IPR036396">
    <property type="entry name" value="Cyt_P450_sf"/>
</dbReference>
<dbReference type="AlphaFoldDB" id="A0A401RLW1"/>
<dbReference type="STRING" id="137246.A0A401RLW1"/>
<dbReference type="UniPathway" id="UPA00062"/>
<feature type="chain" id="PRO_5019442700" evidence="13">
    <location>
        <begin position="26"/>
        <end position="417"/>
    </location>
</feature>
<keyword evidence="6" id="KW-0479">Metal-binding</keyword>
<dbReference type="EMBL" id="BEZZ01001505">
    <property type="protein sequence ID" value="GCC19109.1"/>
    <property type="molecule type" value="Genomic_DNA"/>
</dbReference>
<organism evidence="14 15">
    <name type="scientific">Chiloscyllium punctatum</name>
    <name type="common">Brownbanded bambooshark</name>
    <name type="synonym">Hemiscyllium punctatum</name>
    <dbReference type="NCBI Taxonomy" id="137246"/>
    <lineage>
        <taxon>Eukaryota</taxon>
        <taxon>Metazoa</taxon>
        <taxon>Chordata</taxon>
        <taxon>Craniata</taxon>
        <taxon>Vertebrata</taxon>
        <taxon>Chondrichthyes</taxon>
        <taxon>Elasmobranchii</taxon>
        <taxon>Galeomorphii</taxon>
        <taxon>Galeoidea</taxon>
        <taxon>Orectolobiformes</taxon>
        <taxon>Hemiscylliidae</taxon>
        <taxon>Chiloscyllium</taxon>
    </lineage>
</organism>
<sequence>MPLLEALLFLSVTLLLLLLTRNAQDRWNAARFPKSLPSWPLIGSLLSLRSDVPLHLQFLKFQKSYGSIFSLRMGSRYMVVINNYQDAREVLVKKGKAFAGRPDMLTSNLLSRVGKDIAFGNYSSSWKFHRKLVHSAIYLKGDSTTSLEKIICREVQSACSMLEHFVDSQVDIMPEVTRMVTNVVCLLCFNSKYERGDPEFQKMLQYSQGIVDNVGRGALVDIFPWMQLFPNEGLRLLKKSIAVRDSILQKKYEDHKANYNSHSLNDLLDILLKAKHNTENNNNSKYEERLTDDHLQMTVADIFGAGVETTATTLAWTIIYLLHYPEVQKKIHEEIESQIGLNRTPQLSDRNKLHFLSATISEVLRIQPVSPLLIPHVALVDSSIDEYTVPKGAHVIVNLWAIHHDEDEWQNPDNFNP</sequence>
<evidence type="ECO:0000256" key="11">
    <source>
        <dbReference type="ARBA" id="ARBA00023033"/>
    </source>
</evidence>
<dbReference type="PRINTS" id="PR00385">
    <property type="entry name" value="P450"/>
</dbReference>
<evidence type="ECO:0000313" key="14">
    <source>
        <dbReference type="EMBL" id="GCC19109.1"/>
    </source>
</evidence>
<reference evidence="14 15" key="1">
    <citation type="journal article" date="2018" name="Nat. Ecol. Evol.">
        <title>Shark genomes provide insights into elasmobranch evolution and the origin of vertebrates.</title>
        <authorList>
            <person name="Hara Y"/>
            <person name="Yamaguchi K"/>
            <person name="Onimaru K"/>
            <person name="Kadota M"/>
            <person name="Koyanagi M"/>
            <person name="Keeley SD"/>
            <person name="Tatsumi K"/>
            <person name="Tanaka K"/>
            <person name="Motone F"/>
            <person name="Kageyama Y"/>
            <person name="Nozu R"/>
            <person name="Adachi N"/>
            <person name="Nishimura O"/>
            <person name="Nakagawa R"/>
            <person name="Tanegashima C"/>
            <person name="Kiyatake I"/>
            <person name="Matsumoto R"/>
            <person name="Murakumo K"/>
            <person name="Nishida K"/>
            <person name="Terakita A"/>
            <person name="Kuratani S"/>
            <person name="Sato K"/>
            <person name="Hyodo S Kuraku.S."/>
        </authorList>
    </citation>
    <scope>NUCLEOTIDE SEQUENCE [LARGE SCALE GENOMIC DNA]</scope>
</reference>
<proteinExistence type="inferred from homology"/>
<feature type="non-terminal residue" evidence="14">
    <location>
        <position position="417"/>
    </location>
</feature>
<dbReference type="Proteomes" id="UP000287033">
    <property type="component" value="Unassembled WGS sequence"/>
</dbReference>
<dbReference type="Pfam" id="PF00067">
    <property type="entry name" value="p450"/>
    <property type="match status" value="1"/>
</dbReference>
<evidence type="ECO:0000313" key="15">
    <source>
        <dbReference type="Proteomes" id="UP000287033"/>
    </source>
</evidence>
<keyword evidence="13" id="KW-0732">Signal</keyword>
<dbReference type="InterPro" id="IPR001128">
    <property type="entry name" value="Cyt_P450"/>
</dbReference>
<comment type="cofactor">
    <cofactor evidence="1">
        <name>heme</name>
        <dbReference type="ChEBI" id="CHEBI:30413"/>
    </cofactor>
</comment>
<dbReference type="PANTHER" id="PTHR24289:SF1">
    <property type="entry name" value="STEROID 17-ALPHA-HYDROXYLASE_17,20 LYASE"/>
    <property type="match status" value="1"/>
</dbReference>
<dbReference type="GO" id="GO:0020037">
    <property type="term" value="F:heme binding"/>
    <property type="evidence" value="ECO:0007669"/>
    <property type="project" value="InterPro"/>
</dbReference>
<evidence type="ECO:0000256" key="9">
    <source>
        <dbReference type="ARBA" id="ARBA00023002"/>
    </source>
</evidence>
<comment type="similarity">
    <text evidence="4">Belongs to the cytochrome P450 family.</text>
</comment>
<evidence type="ECO:0000256" key="3">
    <source>
        <dbReference type="ARBA" id="ARBA00004406"/>
    </source>
</evidence>
<dbReference type="GO" id="GO:0042446">
    <property type="term" value="P:hormone biosynthetic process"/>
    <property type="evidence" value="ECO:0007669"/>
    <property type="project" value="TreeGrafter"/>
</dbReference>
<dbReference type="GO" id="GO:0004508">
    <property type="term" value="F:steroid 17-alpha-monooxygenase activity"/>
    <property type="evidence" value="ECO:0007669"/>
    <property type="project" value="TreeGrafter"/>
</dbReference>
<dbReference type="InterPro" id="IPR002401">
    <property type="entry name" value="Cyt_P450_E_grp-I"/>
</dbReference>
<dbReference type="SUPFAM" id="SSF48264">
    <property type="entry name" value="Cytochrome P450"/>
    <property type="match status" value="1"/>
</dbReference>
<gene>
    <name evidence="14" type="ORF">chiPu_0018218</name>
</gene>
<keyword evidence="5" id="KW-0349">Heme</keyword>
<dbReference type="OrthoDB" id="1470350at2759"/>
<dbReference type="GO" id="GO:0042448">
    <property type="term" value="P:progesterone metabolic process"/>
    <property type="evidence" value="ECO:0007669"/>
    <property type="project" value="TreeGrafter"/>
</dbReference>
<evidence type="ECO:0000256" key="7">
    <source>
        <dbReference type="ARBA" id="ARBA00022824"/>
    </source>
</evidence>
<evidence type="ECO:0000256" key="13">
    <source>
        <dbReference type="SAM" id="SignalP"/>
    </source>
</evidence>
<evidence type="ECO:0000256" key="1">
    <source>
        <dbReference type="ARBA" id="ARBA00001971"/>
    </source>
</evidence>
<evidence type="ECO:0000256" key="2">
    <source>
        <dbReference type="ARBA" id="ARBA00004174"/>
    </source>
</evidence>
<evidence type="ECO:0000256" key="12">
    <source>
        <dbReference type="ARBA" id="ARBA00023136"/>
    </source>
</evidence>
<dbReference type="OMA" id="GPQEAME"/>
<evidence type="ECO:0000256" key="5">
    <source>
        <dbReference type="ARBA" id="ARBA00022617"/>
    </source>
</evidence>
<keyword evidence="9" id="KW-0560">Oxidoreductase</keyword>
<dbReference type="FunFam" id="1.10.630.10:FF:000238">
    <property type="entry name" value="Cytochrome P450 2A6"/>
    <property type="match status" value="1"/>
</dbReference>
<name>A0A401RLW1_CHIPU</name>
<dbReference type="Gene3D" id="1.10.630.10">
    <property type="entry name" value="Cytochrome P450"/>
    <property type="match status" value="1"/>
</dbReference>
<keyword evidence="8" id="KW-0492">Microsome</keyword>
<accession>A0A401RLW1</accession>
<keyword evidence="10" id="KW-0408">Iron</keyword>
<dbReference type="PRINTS" id="PR00463">
    <property type="entry name" value="EP450I"/>
</dbReference>
<keyword evidence="12" id="KW-0472">Membrane</keyword>
<dbReference type="GO" id="GO:0006694">
    <property type="term" value="P:steroid biosynthetic process"/>
    <property type="evidence" value="ECO:0007669"/>
    <property type="project" value="UniProtKB-UniPathway"/>
</dbReference>
<dbReference type="PANTHER" id="PTHR24289">
    <property type="entry name" value="STEROID 17-ALPHA-HYDROXYLASE/17,20 LYASE"/>
    <property type="match status" value="1"/>
</dbReference>
<dbReference type="GO" id="GO:0005506">
    <property type="term" value="F:iron ion binding"/>
    <property type="evidence" value="ECO:0007669"/>
    <property type="project" value="InterPro"/>
</dbReference>
<evidence type="ECO:0000256" key="4">
    <source>
        <dbReference type="ARBA" id="ARBA00010617"/>
    </source>
</evidence>
<feature type="signal peptide" evidence="13">
    <location>
        <begin position="1"/>
        <end position="25"/>
    </location>
</feature>
<keyword evidence="7" id="KW-0256">Endoplasmic reticulum</keyword>
<comment type="caution">
    <text evidence="14">The sequence shown here is derived from an EMBL/GenBank/DDBJ whole genome shotgun (WGS) entry which is preliminary data.</text>
</comment>
<evidence type="ECO:0000256" key="8">
    <source>
        <dbReference type="ARBA" id="ARBA00022848"/>
    </source>
</evidence>
<evidence type="ECO:0000256" key="6">
    <source>
        <dbReference type="ARBA" id="ARBA00022723"/>
    </source>
</evidence>
<evidence type="ECO:0000256" key="10">
    <source>
        <dbReference type="ARBA" id="ARBA00023004"/>
    </source>
</evidence>
<keyword evidence="15" id="KW-1185">Reference proteome</keyword>
<comment type="subcellular location">
    <subcellularLocation>
        <location evidence="3">Endoplasmic reticulum membrane</location>
        <topology evidence="3">Peripheral membrane protein</topology>
    </subcellularLocation>
    <subcellularLocation>
        <location evidence="2">Microsome membrane</location>
        <topology evidence="2">Peripheral membrane protein</topology>
    </subcellularLocation>
</comment>
<keyword evidence="11" id="KW-0503">Monooxygenase</keyword>